<proteinExistence type="predicted"/>
<protein>
    <submittedName>
        <fullName evidence="1">Sialidase-3</fullName>
    </submittedName>
</protein>
<dbReference type="EMBL" id="JAOPHQ010000918">
    <property type="protein sequence ID" value="KAK0152690.1"/>
    <property type="molecule type" value="Genomic_DNA"/>
</dbReference>
<name>A0AA47P8Y5_MERPO</name>
<dbReference type="InterPro" id="IPR036278">
    <property type="entry name" value="Sialidase_sf"/>
</dbReference>
<evidence type="ECO:0000313" key="2">
    <source>
        <dbReference type="Proteomes" id="UP001174136"/>
    </source>
</evidence>
<dbReference type="SUPFAM" id="SSF50939">
    <property type="entry name" value="Sialidases"/>
    <property type="match status" value="1"/>
</dbReference>
<keyword evidence="2" id="KW-1185">Reference proteome</keyword>
<gene>
    <name evidence="1" type="primary">NEU3_2</name>
    <name evidence="1" type="ORF">N1851_005777</name>
</gene>
<dbReference type="PANTHER" id="PTHR10628">
    <property type="entry name" value="SIALIDASE"/>
    <property type="match status" value="1"/>
</dbReference>
<reference evidence="1" key="1">
    <citation type="journal article" date="2023" name="Front. Mar. Sci.">
        <title>A new Merluccius polli reference genome to investigate the effects of global change in West African waters.</title>
        <authorList>
            <person name="Mateo J.L."/>
            <person name="Blanco-Fernandez C."/>
            <person name="Garcia-Vazquez E."/>
            <person name="Machado-Schiaffino G."/>
        </authorList>
    </citation>
    <scope>NUCLEOTIDE SEQUENCE</scope>
    <source>
        <strain evidence="1">C29</strain>
        <tissue evidence="1">Fin</tissue>
    </source>
</reference>
<dbReference type="AlphaFoldDB" id="A0AA47P8Y5"/>
<comment type="caution">
    <text evidence="1">The sequence shown here is derived from an EMBL/GenBank/DDBJ whole genome shotgun (WGS) entry which is preliminary data.</text>
</comment>
<organism evidence="1 2">
    <name type="scientific">Merluccius polli</name>
    <name type="common">Benguela hake</name>
    <name type="synonym">Merluccius cadenati</name>
    <dbReference type="NCBI Taxonomy" id="89951"/>
    <lineage>
        <taxon>Eukaryota</taxon>
        <taxon>Metazoa</taxon>
        <taxon>Chordata</taxon>
        <taxon>Craniata</taxon>
        <taxon>Vertebrata</taxon>
        <taxon>Euteleostomi</taxon>
        <taxon>Actinopterygii</taxon>
        <taxon>Neopterygii</taxon>
        <taxon>Teleostei</taxon>
        <taxon>Neoteleostei</taxon>
        <taxon>Acanthomorphata</taxon>
        <taxon>Zeiogadaria</taxon>
        <taxon>Gadariae</taxon>
        <taxon>Gadiformes</taxon>
        <taxon>Gadoidei</taxon>
        <taxon>Merlucciidae</taxon>
        <taxon>Merluccius</taxon>
    </lineage>
</organism>
<dbReference type="GO" id="GO:0006689">
    <property type="term" value="P:ganglioside catabolic process"/>
    <property type="evidence" value="ECO:0007669"/>
    <property type="project" value="TreeGrafter"/>
</dbReference>
<dbReference type="GO" id="GO:0009313">
    <property type="term" value="P:oligosaccharide catabolic process"/>
    <property type="evidence" value="ECO:0007669"/>
    <property type="project" value="TreeGrafter"/>
</dbReference>
<accession>A0AA47P8Y5</accession>
<dbReference type="GO" id="GO:0016020">
    <property type="term" value="C:membrane"/>
    <property type="evidence" value="ECO:0007669"/>
    <property type="project" value="TreeGrafter"/>
</dbReference>
<dbReference type="PANTHER" id="PTHR10628:SF23">
    <property type="entry name" value="SIALIDASE-3"/>
    <property type="match status" value="1"/>
</dbReference>
<sequence>MSKSTWDPPVVIHRGPSGYSDLAYNQDDHSFSCLLECGQHSELEQIAFTSFKLADVRPASD</sequence>
<dbReference type="GO" id="GO:0004308">
    <property type="term" value="F:exo-alpha-sialidase activity"/>
    <property type="evidence" value="ECO:0007669"/>
    <property type="project" value="InterPro"/>
</dbReference>
<evidence type="ECO:0000313" key="1">
    <source>
        <dbReference type="EMBL" id="KAK0152690.1"/>
    </source>
</evidence>
<dbReference type="CDD" id="cd15482">
    <property type="entry name" value="Sialidase_non-viral"/>
    <property type="match status" value="1"/>
</dbReference>
<dbReference type="Proteomes" id="UP001174136">
    <property type="component" value="Unassembled WGS sequence"/>
</dbReference>
<dbReference type="Gene3D" id="2.120.10.10">
    <property type="match status" value="1"/>
</dbReference>
<dbReference type="InterPro" id="IPR026856">
    <property type="entry name" value="Sialidase_fam"/>
</dbReference>
<dbReference type="GO" id="GO:0005737">
    <property type="term" value="C:cytoplasm"/>
    <property type="evidence" value="ECO:0007669"/>
    <property type="project" value="TreeGrafter"/>
</dbReference>